<dbReference type="GO" id="GO:0003677">
    <property type="term" value="F:DNA binding"/>
    <property type="evidence" value="ECO:0007669"/>
    <property type="project" value="UniProtKB-KW"/>
</dbReference>
<dbReference type="EMBL" id="CP087781">
    <property type="protein sequence ID" value="UZA51156.1"/>
    <property type="molecule type" value="Genomic_DNA"/>
</dbReference>
<organism evidence="2 3">
    <name type="scientific">Moraxella bovis</name>
    <dbReference type="NCBI Taxonomy" id="476"/>
    <lineage>
        <taxon>Bacteria</taxon>
        <taxon>Pseudomonadati</taxon>
        <taxon>Pseudomonadota</taxon>
        <taxon>Gammaproteobacteria</taxon>
        <taxon>Moraxellales</taxon>
        <taxon>Moraxellaceae</taxon>
        <taxon>Moraxella</taxon>
    </lineage>
</organism>
<protein>
    <submittedName>
        <fullName evidence="2">DNA-binding protein</fullName>
    </submittedName>
</protein>
<dbReference type="RefSeq" id="WP_264676102.1">
    <property type="nucleotide sequence ID" value="NZ_CP087765.1"/>
</dbReference>
<keyword evidence="2" id="KW-0238">DNA-binding</keyword>
<name>A0AAQ2SYZ4_MORBO</name>
<evidence type="ECO:0000313" key="1">
    <source>
        <dbReference type="EMBL" id="UZA02622.1"/>
    </source>
</evidence>
<dbReference type="EMBL" id="CP087830">
    <property type="protein sequence ID" value="UZA02622.1"/>
    <property type="molecule type" value="Genomic_DNA"/>
</dbReference>
<dbReference type="Proteomes" id="UP001163632">
    <property type="component" value="Chromosome"/>
</dbReference>
<dbReference type="NCBIfam" id="TIGR04111">
    <property type="entry name" value="BcepMu_gp16"/>
    <property type="match status" value="1"/>
</dbReference>
<proteinExistence type="predicted"/>
<keyword evidence="4" id="KW-1185">Reference proteome</keyword>
<accession>A0AAQ2SYZ4</accession>
<dbReference type="InterPro" id="IPR026365">
    <property type="entry name" value="BcepMu_gp16"/>
</dbReference>
<reference evidence="2 3" key="1">
    <citation type="journal article" date="2022" name="BMC Microbiol.">
        <title>Whole genome sequencing of Moraxella bovis strains from North America reveals two genotypes with different genetic determinants.</title>
        <authorList>
            <person name="Wynn E.L."/>
            <person name="Hille M.M."/>
            <person name="Loy J.D."/>
            <person name="Schuller G."/>
            <person name="Kuhn K.L."/>
            <person name="Dickey A.M."/>
            <person name="Bono J.L."/>
            <person name="Clawson M.L."/>
        </authorList>
    </citation>
    <scope>NUCLEOTIDE SEQUENCE [LARGE SCALE GENOMIC DNA]</scope>
    <source>
        <strain evidence="1">SAM102599</strain>
        <strain evidence="2 3">SAM57978</strain>
    </source>
</reference>
<evidence type="ECO:0000313" key="3">
    <source>
        <dbReference type="Proteomes" id="UP001163283"/>
    </source>
</evidence>
<dbReference type="AlphaFoldDB" id="A0AAQ2SYZ4"/>
<evidence type="ECO:0000313" key="2">
    <source>
        <dbReference type="EMBL" id="UZA51156.1"/>
    </source>
</evidence>
<dbReference type="Proteomes" id="UP001163283">
    <property type="component" value="Chromosome"/>
</dbReference>
<evidence type="ECO:0000313" key="4">
    <source>
        <dbReference type="Proteomes" id="UP001163632"/>
    </source>
</evidence>
<sequence>MSENTPYHTPQEAKAWLKEQGFSIAGWSKANGFSPESVRQVLGGKNKMLYGEGHKIGKALNLPVPEIE</sequence>
<dbReference type="GeneID" id="77189502"/>
<gene>
    <name evidence="1" type="ORF">LP092_11780</name>
    <name evidence="2" type="ORF">LP129_11735</name>
</gene>